<dbReference type="EMBL" id="JARKHS020036181">
    <property type="protein sequence ID" value="KAK8756515.1"/>
    <property type="molecule type" value="Genomic_DNA"/>
</dbReference>
<reference evidence="1 2" key="1">
    <citation type="journal article" date="2023" name="Arcadia Sci">
        <title>De novo assembly of a long-read Amblyomma americanum tick genome.</title>
        <authorList>
            <person name="Chou S."/>
            <person name="Poskanzer K.E."/>
            <person name="Rollins M."/>
            <person name="Thuy-Boun P.S."/>
        </authorList>
    </citation>
    <scope>NUCLEOTIDE SEQUENCE [LARGE SCALE GENOMIC DNA]</scope>
    <source>
        <strain evidence="1">F_SG_1</strain>
        <tissue evidence="1">Salivary glands</tissue>
    </source>
</reference>
<name>A0AAQ4D225_AMBAM</name>
<accession>A0AAQ4D225</accession>
<keyword evidence="2" id="KW-1185">Reference proteome</keyword>
<organism evidence="1 2">
    <name type="scientific">Amblyomma americanum</name>
    <name type="common">Lone star tick</name>
    <dbReference type="NCBI Taxonomy" id="6943"/>
    <lineage>
        <taxon>Eukaryota</taxon>
        <taxon>Metazoa</taxon>
        <taxon>Ecdysozoa</taxon>
        <taxon>Arthropoda</taxon>
        <taxon>Chelicerata</taxon>
        <taxon>Arachnida</taxon>
        <taxon>Acari</taxon>
        <taxon>Parasitiformes</taxon>
        <taxon>Ixodida</taxon>
        <taxon>Ixodoidea</taxon>
        <taxon>Ixodidae</taxon>
        <taxon>Amblyomminae</taxon>
        <taxon>Amblyomma</taxon>
    </lineage>
</organism>
<dbReference type="Proteomes" id="UP001321473">
    <property type="component" value="Unassembled WGS sequence"/>
</dbReference>
<sequence>MGCKTDVEKKKIIISHLYACKILQQLCRLLSLHSHEVYRRTVLKFHGVPHQLHCALMSIETSDEDDGRQKSDATYSLSTYSSLRWLY</sequence>
<comment type="caution">
    <text evidence="1">The sequence shown here is derived from an EMBL/GenBank/DDBJ whole genome shotgun (WGS) entry which is preliminary data.</text>
</comment>
<protein>
    <submittedName>
        <fullName evidence="1">Uncharacterized protein</fullName>
    </submittedName>
</protein>
<evidence type="ECO:0000313" key="2">
    <source>
        <dbReference type="Proteomes" id="UP001321473"/>
    </source>
</evidence>
<gene>
    <name evidence="1" type="ORF">V5799_000786</name>
</gene>
<proteinExistence type="predicted"/>
<evidence type="ECO:0000313" key="1">
    <source>
        <dbReference type="EMBL" id="KAK8756515.1"/>
    </source>
</evidence>
<dbReference type="AlphaFoldDB" id="A0AAQ4D225"/>